<evidence type="ECO:0000313" key="3">
    <source>
        <dbReference type="EMBL" id="KAJ2922295.1"/>
    </source>
</evidence>
<gene>
    <name evidence="3" type="ORF">H1R20_g14804</name>
</gene>
<dbReference type="Proteomes" id="UP001140091">
    <property type="component" value="Unassembled WGS sequence"/>
</dbReference>
<evidence type="ECO:0000256" key="2">
    <source>
        <dbReference type="ARBA" id="ARBA00023163"/>
    </source>
</evidence>
<protein>
    <recommendedName>
        <fullName evidence="5">DNA-directed RNA polymerase RBP11-like dimerisation domain-containing protein</fullName>
    </recommendedName>
</protein>
<dbReference type="EMBL" id="JANBPK010001499">
    <property type="protein sequence ID" value="KAJ2922295.1"/>
    <property type="molecule type" value="Genomic_DNA"/>
</dbReference>
<dbReference type="OrthoDB" id="10248581at2759"/>
<comment type="caution">
    <text evidence="3">The sequence shown here is derived from an EMBL/GenBank/DDBJ whole genome shotgun (WGS) entry which is preliminary data.</text>
</comment>
<organism evidence="3 4">
    <name type="scientific">Candolleomyces eurysporus</name>
    <dbReference type="NCBI Taxonomy" id="2828524"/>
    <lineage>
        <taxon>Eukaryota</taxon>
        <taxon>Fungi</taxon>
        <taxon>Dikarya</taxon>
        <taxon>Basidiomycota</taxon>
        <taxon>Agaricomycotina</taxon>
        <taxon>Agaricomycetes</taxon>
        <taxon>Agaricomycetidae</taxon>
        <taxon>Agaricales</taxon>
        <taxon>Agaricineae</taxon>
        <taxon>Psathyrellaceae</taxon>
        <taxon>Candolleomyces</taxon>
    </lineage>
</organism>
<name>A0A9W8M832_9AGAR</name>
<accession>A0A9W8M832</accession>
<keyword evidence="4" id="KW-1185">Reference proteome</keyword>
<dbReference type="AlphaFoldDB" id="A0A9W8M832"/>
<dbReference type="Gene3D" id="3.30.1360.10">
    <property type="entry name" value="RNA polymerase, RBP11-like subunit"/>
    <property type="match status" value="1"/>
</dbReference>
<sequence>MVKQNHTLDNLHATSIKIQTEGTITPQDTLEEAASKLIGTISDLEAKFRREFTFKGSEADGTGTADDPYGTGTA</sequence>
<dbReference type="GO" id="GO:0006351">
    <property type="term" value="P:DNA-templated transcription"/>
    <property type="evidence" value="ECO:0007669"/>
    <property type="project" value="InterPro"/>
</dbReference>
<dbReference type="GO" id="GO:0055029">
    <property type="term" value="C:nuclear DNA-directed RNA polymerase complex"/>
    <property type="evidence" value="ECO:0007669"/>
    <property type="project" value="UniProtKB-ARBA"/>
</dbReference>
<proteinExistence type="predicted"/>
<keyword evidence="1" id="KW-0240">DNA-directed RNA polymerase</keyword>
<dbReference type="GO" id="GO:0046983">
    <property type="term" value="F:protein dimerization activity"/>
    <property type="evidence" value="ECO:0007669"/>
    <property type="project" value="InterPro"/>
</dbReference>
<evidence type="ECO:0000256" key="1">
    <source>
        <dbReference type="ARBA" id="ARBA00022478"/>
    </source>
</evidence>
<feature type="non-terminal residue" evidence="3">
    <location>
        <position position="74"/>
    </location>
</feature>
<reference evidence="3" key="1">
    <citation type="submission" date="2022-06" db="EMBL/GenBank/DDBJ databases">
        <title>Genome Sequence of Candolleomyces eurysporus.</title>
        <authorList>
            <person name="Buettner E."/>
        </authorList>
    </citation>
    <scope>NUCLEOTIDE SEQUENCE</scope>
    <source>
        <strain evidence="3">VTCC 930004</strain>
    </source>
</reference>
<evidence type="ECO:0000313" key="4">
    <source>
        <dbReference type="Proteomes" id="UP001140091"/>
    </source>
</evidence>
<dbReference type="SUPFAM" id="SSF55257">
    <property type="entry name" value="RBP11-like subunits of RNA polymerase"/>
    <property type="match status" value="1"/>
</dbReference>
<keyword evidence="2" id="KW-0804">Transcription</keyword>
<evidence type="ECO:0008006" key="5">
    <source>
        <dbReference type="Google" id="ProtNLM"/>
    </source>
</evidence>
<dbReference type="InterPro" id="IPR036603">
    <property type="entry name" value="RBP11-like"/>
</dbReference>